<dbReference type="InterPro" id="IPR004117">
    <property type="entry name" value="7tm6_olfct_rcpt"/>
</dbReference>
<evidence type="ECO:0000256" key="10">
    <source>
        <dbReference type="SAM" id="Phobius"/>
    </source>
</evidence>
<evidence type="ECO:0000313" key="12">
    <source>
        <dbReference type="Proteomes" id="UP000667349"/>
    </source>
</evidence>
<feature type="transmembrane region" description="Helical" evidence="10">
    <location>
        <begin position="453"/>
        <end position="474"/>
    </location>
</feature>
<dbReference type="PANTHER" id="PTHR21137:SF35">
    <property type="entry name" value="ODORANT RECEPTOR 19A-RELATED"/>
    <property type="match status" value="1"/>
</dbReference>
<gene>
    <name evidence="11" type="primary">Or13a_12</name>
    <name evidence="11" type="ORF">G6Z75_0007023</name>
</gene>
<keyword evidence="9" id="KW-0807">Transducer</keyword>
<evidence type="ECO:0000313" key="11">
    <source>
        <dbReference type="EMBL" id="KAG5313109.1"/>
    </source>
</evidence>
<comment type="subcellular location">
    <subcellularLocation>
        <location evidence="1">Cell membrane</location>
        <topology evidence="1">Multi-pass membrane protein</topology>
    </subcellularLocation>
</comment>
<keyword evidence="4 10" id="KW-0812">Transmembrane</keyword>
<feature type="transmembrane region" description="Helical" evidence="10">
    <location>
        <begin position="275"/>
        <end position="296"/>
    </location>
</feature>
<keyword evidence="5" id="KW-0552">Olfaction</keyword>
<accession>A0A836EW40</accession>
<dbReference type="GO" id="GO:0007165">
    <property type="term" value="P:signal transduction"/>
    <property type="evidence" value="ECO:0007669"/>
    <property type="project" value="UniProtKB-KW"/>
</dbReference>
<feature type="non-terminal residue" evidence="11">
    <location>
        <position position="1"/>
    </location>
</feature>
<feature type="transmembrane region" description="Helical" evidence="10">
    <location>
        <begin position="308"/>
        <end position="329"/>
    </location>
</feature>
<reference evidence="11" key="1">
    <citation type="submission" date="2020-02" db="EMBL/GenBank/DDBJ databases">
        <title>Relaxed selection underlies rapid genomic changes in the transitions from sociality to social parasitism in ants.</title>
        <authorList>
            <person name="Bi X."/>
        </authorList>
    </citation>
    <scope>NUCLEOTIDE SEQUENCE</scope>
    <source>
        <strain evidence="11">BGI-DK2013a</strain>
        <tissue evidence="11">Whole body</tissue>
    </source>
</reference>
<protein>
    <submittedName>
        <fullName evidence="11">OR13A protein</fullName>
    </submittedName>
</protein>
<feature type="transmembrane region" description="Helical" evidence="10">
    <location>
        <begin position="562"/>
        <end position="586"/>
    </location>
</feature>
<keyword evidence="2" id="KW-1003">Cell membrane</keyword>
<keyword evidence="8" id="KW-0675">Receptor</keyword>
<keyword evidence="12" id="KW-1185">Reference proteome</keyword>
<feature type="transmembrane region" description="Helical" evidence="10">
    <location>
        <begin position="598"/>
        <end position="615"/>
    </location>
</feature>
<keyword evidence="3" id="KW-0716">Sensory transduction</keyword>
<feature type="transmembrane region" description="Helical" evidence="10">
    <location>
        <begin position="122"/>
        <end position="142"/>
    </location>
</feature>
<dbReference type="PANTHER" id="PTHR21137">
    <property type="entry name" value="ODORANT RECEPTOR"/>
    <property type="match status" value="1"/>
</dbReference>
<dbReference type="GO" id="GO:0005886">
    <property type="term" value="C:plasma membrane"/>
    <property type="evidence" value="ECO:0007669"/>
    <property type="project" value="UniProtKB-SubCell"/>
</dbReference>
<evidence type="ECO:0000256" key="8">
    <source>
        <dbReference type="ARBA" id="ARBA00023170"/>
    </source>
</evidence>
<evidence type="ECO:0000256" key="1">
    <source>
        <dbReference type="ARBA" id="ARBA00004651"/>
    </source>
</evidence>
<dbReference type="GO" id="GO:0005549">
    <property type="term" value="F:odorant binding"/>
    <property type="evidence" value="ECO:0007669"/>
    <property type="project" value="InterPro"/>
</dbReference>
<evidence type="ECO:0000256" key="6">
    <source>
        <dbReference type="ARBA" id="ARBA00022989"/>
    </source>
</evidence>
<evidence type="ECO:0000256" key="9">
    <source>
        <dbReference type="ARBA" id="ARBA00023224"/>
    </source>
</evidence>
<keyword evidence="6 10" id="KW-1133">Transmembrane helix</keyword>
<evidence type="ECO:0000256" key="4">
    <source>
        <dbReference type="ARBA" id="ARBA00022692"/>
    </source>
</evidence>
<evidence type="ECO:0000256" key="2">
    <source>
        <dbReference type="ARBA" id="ARBA00022475"/>
    </source>
</evidence>
<dbReference type="Proteomes" id="UP000667349">
    <property type="component" value="Unassembled WGS sequence"/>
</dbReference>
<feature type="transmembrane region" description="Helical" evidence="10">
    <location>
        <begin position="538"/>
        <end position="556"/>
    </location>
</feature>
<dbReference type="GO" id="GO:0004984">
    <property type="term" value="F:olfactory receptor activity"/>
    <property type="evidence" value="ECO:0007669"/>
    <property type="project" value="InterPro"/>
</dbReference>
<feature type="non-terminal residue" evidence="11">
    <location>
        <position position="691"/>
    </location>
</feature>
<dbReference type="Pfam" id="PF02949">
    <property type="entry name" value="7tm_6"/>
    <property type="match status" value="2"/>
</dbReference>
<dbReference type="EMBL" id="JAANHZ010000258">
    <property type="protein sequence ID" value="KAG5313109.1"/>
    <property type="molecule type" value="Genomic_DNA"/>
</dbReference>
<sequence length="691" mass="79708">MDERKNIWQSRFYTVPRAYMSLVGIWPYHRFRDRCFLFVPMFTFSITILIPQLLYLLIAAVDLDDVFSCTPSMWITIIFSFKLGWLIMNNKKLKTCLKTMEDDWLSLNTDIERNILQRHTAYGRYITLTYGIFMQFVGILLISKSIVTILLEDTSDATISSLVAEAKLPLRVEYGEMLNQYLYPMAVHCYLAVFSHISITIAVDSCYIALIRHACGMFAIVGHMLEHIGKDSKDNFDLKPDKVKDDNYNRTLSCLRKHLHVIQFAELIESTFTNIFLVSVCLNMIGGSMIGIQVILNLNDAKDIVEPFAIYIAQLIHLFLQFWPAQFLLDYSILPYESICRSNWYYTSGRCRKLLFLIMNRSLLPCKITAGKIVPLTIENFGRVLYLLIGSVTLDDVFESMPSLIISILFSSKLLIIMLNSKKVKICLNTIQKDWQLVNTDVERIILQQHTRYGQYLATFYAVFVHTMTTLFMLKPIIVSLITDDISNTTKSSIPIASRLPFNVEYGEKFNQYIYLIAMHNYMAVFTRSFATIAVDNLYYVLIQHACGMFSIIGFAENIEALFMKIFLINLNLNMICGSLAGVQVLMNLERNASDISVPIIIYTAQFIHLFLHFWNAQFLLDYSVLPYRSICRANWYYTSQKCQKLLLLIMNRTTIPCKITAGKIVILSIESFTTVLKTSISYLTMFRSLQ</sequence>
<name>A0A836EW40_9HYME</name>
<evidence type="ECO:0000256" key="7">
    <source>
        <dbReference type="ARBA" id="ARBA00023136"/>
    </source>
</evidence>
<comment type="caution">
    <text evidence="11">The sequence shown here is derived from an EMBL/GenBank/DDBJ whole genome shotgun (WGS) entry which is preliminary data.</text>
</comment>
<evidence type="ECO:0000256" key="5">
    <source>
        <dbReference type="ARBA" id="ARBA00022725"/>
    </source>
</evidence>
<feature type="transmembrane region" description="Helical" evidence="10">
    <location>
        <begin position="71"/>
        <end position="88"/>
    </location>
</feature>
<keyword evidence="7 10" id="KW-0472">Membrane</keyword>
<proteinExistence type="predicted"/>
<organism evidence="11 12">
    <name type="scientific">Acromyrmex insinuator</name>
    <dbReference type="NCBI Taxonomy" id="230686"/>
    <lineage>
        <taxon>Eukaryota</taxon>
        <taxon>Metazoa</taxon>
        <taxon>Ecdysozoa</taxon>
        <taxon>Arthropoda</taxon>
        <taxon>Hexapoda</taxon>
        <taxon>Insecta</taxon>
        <taxon>Pterygota</taxon>
        <taxon>Neoptera</taxon>
        <taxon>Endopterygota</taxon>
        <taxon>Hymenoptera</taxon>
        <taxon>Apocrita</taxon>
        <taxon>Aculeata</taxon>
        <taxon>Formicoidea</taxon>
        <taxon>Formicidae</taxon>
        <taxon>Myrmicinae</taxon>
        <taxon>Acromyrmex</taxon>
    </lineage>
</organism>
<feature type="transmembrane region" description="Helical" evidence="10">
    <location>
        <begin position="35"/>
        <end position="59"/>
    </location>
</feature>
<dbReference type="AlphaFoldDB" id="A0A836EW40"/>
<evidence type="ECO:0000256" key="3">
    <source>
        <dbReference type="ARBA" id="ARBA00022606"/>
    </source>
</evidence>